<evidence type="ECO:0000256" key="6">
    <source>
        <dbReference type="ARBA" id="ARBA00049880"/>
    </source>
</evidence>
<dbReference type="CDD" id="cd04301">
    <property type="entry name" value="NAT_SF"/>
    <property type="match status" value="1"/>
</dbReference>
<dbReference type="EMBL" id="QJUP01000001">
    <property type="protein sequence ID" value="TBV00030.1"/>
    <property type="molecule type" value="Genomic_DNA"/>
</dbReference>
<protein>
    <submittedName>
        <fullName evidence="8">GNAT family N-acetyltransferase</fullName>
    </submittedName>
</protein>
<reference evidence="8 9" key="1">
    <citation type="submission" date="2018-06" db="EMBL/GenBank/DDBJ databases">
        <title>Three novel Pseudomonas species isolated from symptomatic oak.</title>
        <authorList>
            <person name="Bueno-Gonzalez V."/>
            <person name="Brady C."/>
        </authorList>
    </citation>
    <scope>NUCLEOTIDE SEQUENCE [LARGE SCALE GENOMIC DNA]</scope>
    <source>
        <strain evidence="8 9">P17C</strain>
    </source>
</reference>
<evidence type="ECO:0000256" key="4">
    <source>
        <dbReference type="ARBA" id="ARBA00022679"/>
    </source>
</evidence>
<dbReference type="InterPro" id="IPR016181">
    <property type="entry name" value="Acyl_CoA_acyltransferase"/>
</dbReference>
<evidence type="ECO:0000256" key="1">
    <source>
        <dbReference type="ARBA" id="ARBA00009342"/>
    </source>
</evidence>
<keyword evidence="4 8" id="KW-0808">Transferase</keyword>
<keyword evidence="3" id="KW-1277">Toxin-antitoxin system</keyword>
<evidence type="ECO:0000313" key="9">
    <source>
        <dbReference type="Proteomes" id="UP000292639"/>
    </source>
</evidence>
<comment type="similarity">
    <text evidence="1">Belongs to the acetyltransferase family. GNAT subfamily.</text>
</comment>
<dbReference type="AlphaFoldDB" id="A0A4V2KDJ9"/>
<evidence type="ECO:0000256" key="3">
    <source>
        <dbReference type="ARBA" id="ARBA00022649"/>
    </source>
</evidence>
<keyword evidence="9" id="KW-1185">Reference proteome</keyword>
<evidence type="ECO:0000256" key="5">
    <source>
        <dbReference type="ARBA" id="ARBA00023315"/>
    </source>
</evidence>
<accession>A0A4V2KDJ9</accession>
<dbReference type="PANTHER" id="PTHR36449:SF1">
    <property type="entry name" value="ACETYLTRANSFERASE"/>
    <property type="match status" value="1"/>
</dbReference>
<dbReference type="Pfam" id="PF13508">
    <property type="entry name" value="Acetyltransf_7"/>
    <property type="match status" value="1"/>
</dbReference>
<comment type="caution">
    <text evidence="8">The sequence shown here is derived from an EMBL/GenBank/DDBJ whole genome shotgun (WGS) entry which is preliminary data.</text>
</comment>
<proteinExistence type="inferred from homology"/>
<dbReference type="InterPro" id="IPR000182">
    <property type="entry name" value="GNAT_dom"/>
</dbReference>
<dbReference type="Gene3D" id="3.40.630.30">
    <property type="match status" value="1"/>
</dbReference>
<evidence type="ECO:0000313" key="8">
    <source>
        <dbReference type="EMBL" id="TBV00030.1"/>
    </source>
</evidence>
<keyword evidence="2" id="KW-0678">Repressor</keyword>
<comment type="catalytic activity">
    <reaction evidence="6">
        <text>glycyl-tRNA(Gly) + acetyl-CoA = N-acetylglycyl-tRNA(Gly) + CoA + H(+)</text>
        <dbReference type="Rhea" id="RHEA:81867"/>
        <dbReference type="Rhea" id="RHEA-COMP:9683"/>
        <dbReference type="Rhea" id="RHEA-COMP:19766"/>
        <dbReference type="ChEBI" id="CHEBI:15378"/>
        <dbReference type="ChEBI" id="CHEBI:57287"/>
        <dbReference type="ChEBI" id="CHEBI:57288"/>
        <dbReference type="ChEBI" id="CHEBI:78522"/>
        <dbReference type="ChEBI" id="CHEBI:232036"/>
    </reaction>
</comment>
<keyword evidence="5" id="KW-0012">Acyltransferase</keyword>
<feature type="domain" description="N-acetyltransferase" evidence="7">
    <location>
        <begin position="90"/>
        <end position="149"/>
    </location>
</feature>
<gene>
    <name evidence="8" type="ORF">DNJ96_01730</name>
</gene>
<dbReference type="PANTHER" id="PTHR36449">
    <property type="entry name" value="ACETYLTRANSFERASE-RELATED"/>
    <property type="match status" value="1"/>
</dbReference>
<name>A0A4V2KDJ9_9GAMM</name>
<dbReference type="Proteomes" id="UP000292639">
    <property type="component" value="Unassembled WGS sequence"/>
</dbReference>
<evidence type="ECO:0000259" key="7">
    <source>
        <dbReference type="Pfam" id="PF13508"/>
    </source>
</evidence>
<evidence type="ECO:0000256" key="2">
    <source>
        <dbReference type="ARBA" id="ARBA00022491"/>
    </source>
</evidence>
<dbReference type="RefSeq" id="WP_131183124.1">
    <property type="nucleotide sequence ID" value="NZ_QJUO01000002.1"/>
</dbReference>
<dbReference type="GO" id="GO:0016747">
    <property type="term" value="F:acyltransferase activity, transferring groups other than amino-acyl groups"/>
    <property type="evidence" value="ECO:0007669"/>
    <property type="project" value="InterPro"/>
</dbReference>
<sequence>MSERVDLLITPLATNHHRAGFQCGVNALDDYLHKQAGQDVKRRVSRVFVATTLEQPDVITGYYTLSSLSIEFDQLPEKLARRLPRHPLPAALLGRLAISQDAQGRGIGGLLLADAIKRTLAISNQIAIYALVVDVIDDQVRGFYEQYGFLPLGSDSRRLFLPLQSF</sequence>
<organism evidence="8 9">
    <name type="scientific">Stutzerimonas kirkiae</name>
    <dbReference type="NCBI Taxonomy" id="2211392"/>
    <lineage>
        <taxon>Bacteria</taxon>
        <taxon>Pseudomonadati</taxon>
        <taxon>Pseudomonadota</taxon>
        <taxon>Gammaproteobacteria</taxon>
        <taxon>Pseudomonadales</taxon>
        <taxon>Pseudomonadaceae</taxon>
        <taxon>Stutzerimonas</taxon>
    </lineage>
</organism>
<dbReference type="SUPFAM" id="SSF55729">
    <property type="entry name" value="Acyl-CoA N-acyltransferases (Nat)"/>
    <property type="match status" value="1"/>
</dbReference>